<evidence type="ECO:0000256" key="1">
    <source>
        <dbReference type="SAM" id="MobiDB-lite"/>
    </source>
</evidence>
<evidence type="ECO:0000313" key="2">
    <source>
        <dbReference type="EnsemblMetazoa" id="Aqu2.1.29053_001"/>
    </source>
</evidence>
<accession>A0A1X7UMQ7</accession>
<sequence>MLAELSGVIEPLVSTSGRATSVHTSSPSIPSSGRSSSISSSSSESP</sequence>
<dbReference type="AlphaFoldDB" id="A0A1X7UMQ7"/>
<dbReference type="InParanoid" id="A0A1X7UMQ7"/>
<name>A0A1X7UMQ7_AMPQE</name>
<feature type="region of interest" description="Disordered" evidence="1">
    <location>
        <begin position="1"/>
        <end position="46"/>
    </location>
</feature>
<proteinExistence type="predicted"/>
<reference evidence="2" key="1">
    <citation type="submission" date="2017-05" db="UniProtKB">
        <authorList>
            <consortium name="EnsemblMetazoa"/>
        </authorList>
    </citation>
    <scope>IDENTIFICATION</scope>
</reference>
<feature type="compositionally biased region" description="Low complexity" evidence="1">
    <location>
        <begin position="25"/>
        <end position="46"/>
    </location>
</feature>
<feature type="compositionally biased region" description="Polar residues" evidence="1">
    <location>
        <begin position="13"/>
        <end position="24"/>
    </location>
</feature>
<protein>
    <submittedName>
        <fullName evidence="2">Uncharacterized protein</fullName>
    </submittedName>
</protein>
<dbReference type="EnsemblMetazoa" id="Aqu2.1.29053_001">
    <property type="protein sequence ID" value="Aqu2.1.29053_001"/>
    <property type="gene ID" value="Aqu2.1.29053"/>
</dbReference>
<organism evidence="2">
    <name type="scientific">Amphimedon queenslandica</name>
    <name type="common">Sponge</name>
    <dbReference type="NCBI Taxonomy" id="400682"/>
    <lineage>
        <taxon>Eukaryota</taxon>
        <taxon>Metazoa</taxon>
        <taxon>Porifera</taxon>
        <taxon>Demospongiae</taxon>
        <taxon>Heteroscleromorpha</taxon>
        <taxon>Haplosclerida</taxon>
        <taxon>Niphatidae</taxon>
        <taxon>Amphimedon</taxon>
    </lineage>
</organism>